<sequence length="260" mass="29330">MTASKSHQVSAFYDVSDNPPPMPLLSYQTEIVYQTTTPVIISAGEEMLTGAYHAPTRVSLQIINKRSNTPIPPAHQFKVVRVITPSPEGSEESASYQRSEHSPTPTESSLSSLESKDDTQIGRIPKPNGEAGRPGRGGYNLEEKLGWGEDGFKELKNLHNEQKFVNKAIRCHLDVTKCRSLQDRQALDSVKYKVSQTTYCQWRNHTYWSLQALERFPDLIDFENCWPVFDLIQLRLKYTSSQCRQRKSPAVGKASGKEKA</sequence>
<proteinExistence type="predicted"/>
<evidence type="ECO:0000313" key="3">
    <source>
        <dbReference type="Proteomes" id="UP000683000"/>
    </source>
</evidence>
<evidence type="ECO:0000256" key="1">
    <source>
        <dbReference type="SAM" id="MobiDB-lite"/>
    </source>
</evidence>
<reference evidence="2" key="1">
    <citation type="submission" date="2021-03" db="EMBL/GenBank/DDBJ databases">
        <title>Evolutionary innovations through gain and loss of genes in the ectomycorrhizal Boletales.</title>
        <authorList>
            <person name="Wu G."/>
            <person name="Miyauchi S."/>
            <person name="Morin E."/>
            <person name="Yang Z.-L."/>
            <person name="Xu J."/>
            <person name="Martin F.M."/>
        </authorList>
    </citation>
    <scope>NUCLEOTIDE SEQUENCE</scope>
    <source>
        <strain evidence="2">BR01</strain>
    </source>
</reference>
<organism evidence="2 3">
    <name type="scientific">Boletus reticuloceps</name>
    <dbReference type="NCBI Taxonomy" id="495285"/>
    <lineage>
        <taxon>Eukaryota</taxon>
        <taxon>Fungi</taxon>
        <taxon>Dikarya</taxon>
        <taxon>Basidiomycota</taxon>
        <taxon>Agaricomycotina</taxon>
        <taxon>Agaricomycetes</taxon>
        <taxon>Agaricomycetidae</taxon>
        <taxon>Boletales</taxon>
        <taxon>Boletineae</taxon>
        <taxon>Boletaceae</taxon>
        <taxon>Boletoideae</taxon>
        <taxon>Boletus</taxon>
    </lineage>
</organism>
<name>A0A8I2YLE1_9AGAM</name>
<protein>
    <submittedName>
        <fullName evidence="2">Uncharacterized protein</fullName>
    </submittedName>
</protein>
<feature type="compositionally biased region" description="Low complexity" evidence="1">
    <location>
        <begin position="102"/>
        <end position="113"/>
    </location>
</feature>
<keyword evidence="3" id="KW-1185">Reference proteome</keyword>
<dbReference type="AlphaFoldDB" id="A0A8I2YLE1"/>
<dbReference type="EMBL" id="JAGFBS010000020">
    <property type="protein sequence ID" value="KAG6373935.1"/>
    <property type="molecule type" value="Genomic_DNA"/>
</dbReference>
<comment type="caution">
    <text evidence="2">The sequence shown here is derived from an EMBL/GenBank/DDBJ whole genome shotgun (WGS) entry which is preliminary data.</text>
</comment>
<evidence type="ECO:0000313" key="2">
    <source>
        <dbReference type="EMBL" id="KAG6373935.1"/>
    </source>
</evidence>
<feature type="region of interest" description="Disordered" evidence="1">
    <location>
        <begin position="86"/>
        <end position="139"/>
    </location>
</feature>
<dbReference type="Proteomes" id="UP000683000">
    <property type="component" value="Unassembled WGS sequence"/>
</dbReference>
<gene>
    <name evidence="2" type="ORF">JVT61DRAFT_6097</name>
</gene>
<accession>A0A8I2YLE1</accession>
<dbReference type="OrthoDB" id="2686745at2759"/>